<dbReference type="PANTHER" id="PTHR40050">
    <property type="entry name" value="INNER SPORE COAT PROTEIN H"/>
    <property type="match status" value="1"/>
</dbReference>
<feature type="signal peptide" evidence="2">
    <location>
        <begin position="1"/>
        <end position="23"/>
    </location>
</feature>
<feature type="region of interest" description="Disordered" evidence="1">
    <location>
        <begin position="502"/>
        <end position="537"/>
    </location>
</feature>
<keyword evidence="2" id="KW-0732">Signal</keyword>
<dbReference type="Proteomes" id="UP001476247">
    <property type="component" value="Unassembled WGS sequence"/>
</dbReference>
<comment type="caution">
    <text evidence="3">The sequence shown here is derived from an EMBL/GenBank/DDBJ whole genome shotgun (WGS) entry which is preliminary data.</text>
</comment>
<name>A0ABP9Y826_9FUNG</name>
<organism evidence="3 4">
    <name type="scientific">Helicostylum pulchrum</name>
    <dbReference type="NCBI Taxonomy" id="562976"/>
    <lineage>
        <taxon>Eukaryota</taxon>
        <taxon>Fungi</taxon>
        <taxon>Fungi incertae sedis</taxon>
        <taxon>Mucoromycota</taxon>
        <taxon>Mucoromycotina</taxon>
        <taxon>Mucoromycetes</taxon>
        <taxon>Mucorales</taxon>
        <taxon>Mucorineae</taxon>
        <taxon>Mucoraceae</taxon>
        <taxon>Helicostylum</taxon>
    </lineage>
</organism>
<reference evidence="3 4" key="1">
    <citation type="submission" date="2024-04" db="EMBL/GenBank/DDBJ databases">
        <title>genome sequences of Mucor flavus KT1a and Helicostylum pulchrum KT1b strains isolation_sourced from the surface of a dry-aged beef.</title>
        <authorList>
            <person name="Toyotome T."/>
            <person name="Hosono M."/>
            <person name="Torimaru M."/>
            <person name="Fukuda K."/>
            <person name="Mikami N."/>
        </authorList>
    </citation>
    <scope>NUCLEOTIDE SEQUENCE [LARGE SCALE GENOMIC DNA]</scope>
    <source>
        <strain evidence="3 4">KT1b</strain>
    </source>
</reference>
<dbReference type="EMBL" id="BAABUJ010000024">
    <property type="protein sequence ID" value="GAA5802733.1"/>
    <property type="molecule type" value="Genomic_DNA"/>
</dbReference>
<accession>A0ABP9Y826</accession>
<protein>
    <recommendedName>
        <fullName evidence="5">Coth-domain-containing protein</fullName>
    </recommendedName>
</protein>
<evidence type="ECO:0000256" key="2">
    <source>
        <dbReference type="SAM" id="SignalP"/>
    </source>
</evidence>
<proteinExistence type="predicted"/>
<evidence type="ECO:0000313" key="4">
    <source>
        <dbReference type="Proteomes" id="UP001476247"/>
    </source>
</evidence>
<dbReference type="Pfam" id="PF08757">
    <property type="entry name" value="CotH"/>
    <property type="match status" value="1"/>
</dbReference>
<evidence type="ECO:0008006" key="5">
    <source>
        <dbReference type="Google" id="ProtNLM"/>
    </source>
</evidence>
<evidence type="ECO:0000313" key="3">
    <source>
        <dbReference type="EMBL" id="GAA5802733.1"/>
    </source>
</evidence>
<feature type="compositionally biased region" description="Basic and acidic residues" evidence="1">
    <location>
        <begin position="502"/>
        <end position="515"/>
    </location>
</feature>
<sequence length="580" mass="65997">MTRIKSHISLLFVIGSVISTAVATSITYSVVGLPSSEDNEFGVLVDGTVYKLAPSEEDATILFKAEAPVAETNYHFVELRKDTDEIVHREEFDREPIVRQINQVYGRSWTTQSVKKFERIYDAFGFRHESDLHPEDEIPSIHIVADQGEIDRIHDHYNQKKMKVKADVTIIGAHQVQKISGVKFNIAGRGSRFEPKPSYNIELHGEERLGGFKTLKLKAAATDPSFLREKMTSEMLIAAGLPIGRVSYKRVYLNNVAMGLYVFAEKYDRTWLDQNANPGTPAEYKNGVLYQGTGSTRFPGEFSDLRYISDEPSVYADHGYKIALEDRTEKKGFTVLADFIKFVDDELKKPISNSTENEKELVETWGKMVGAEVFLRNIIFDFLTTGWDNYLFWGDNYYMYKCPILHYFVYVSSDLELTFGNSPLPRTVQLEGDYRHVEGFQNRPLPKALLRVPFFRNYFENALKNITTNIFDPRVSFPVVDSLTEILREDVKWDQGLARINADKDFSNPPERDLNGGKLVGEGPLNRPKDTDPALSKEHSKISRDIIDFQSSVDGPTGYESLLGIKEFIQGKFDNVKAHL</sequence>
<evidence type="ECO:0000256" key="1">
    <source>
        <dbReference type="SAM" id="MobiDB-lite"/>
    </source>
</evidence>
<feature type="compositionally biased region" description="Basic and acidic residues" evidence="1">
    <location>
        <begin position="527"/>
        <end position="537"/>
    </location>
</feature>
<keyword evidence="4" id="KW-1185">Reference proteome</keyword>
<gene>
    <name evidence="3" type="ORF">HPULCUR_008207</name>
</gene>
<dbReference type="PANTHER" id="PTHR40050:SF1">
    <property type="entry name" value="INNER SPORE COAT PROTEIN H"/>
    <property type="match status" value="1"/>
</dbReference>
<dbReference type="InterPro" id="IPR014867">
    <property type="entry name" value="Spore_coat_CotH_CotH2/3/7"/>
</dbReference>
<feature type="chain" id="PRO_5045157424" description="Coth-domain-containing protein" evidence="2">
    <location>
        <begin position="24"/>
        <end position="580"/>
    </location>
</feature>